<dbReference type="InterPro" id="IPR036291">
    <property type="entry name" value="NAD(P)-bd_dom_sf"/>
</dbReference>
<accession>A0AAU7G8Y5</accession>
<dbReference type="EMBL" id="CP157390">
    <property type="protein sequence ID" value="XBM46463.1"/>
    <property type="molecule type" value="Genomic_DNA"/>
</dbReference>
<evidence type="ECO:0000256" key="2">
    <source>
        <dbReference type="ARBA" id="ARBA00023002"/>
    </source>
</evidence>
<comment type="similarity">
    <text evidence="1">Belongs to the NAD(P)-dependent epimerase/dehydratase family.</text>
</comment>
<sequence length="302" mass="31603">MIGPLGALPRRVLVTGADGSIGRATTERLIGLGVAVTALSLDFAADSPADRVIVGDARDEATVAGALEGADAVVHLAAIPHPSLGTPAVVFGTNAVATFTVLAQAGQAGVQRAVIASSINAFGVPMNTNQVMPAYYPLDEEIPADIADGYSLSKQADEASARMAFRRWGISSVALRFPLIKDRDTLLRSAEDIANDPSSMAREGWAYLDLRDGVRAIELALTVPLSGAHVVGLSADDLLIDRPAAELLRAYAPSVPVRGVIGAHGPLVDTTRARDLLGFEPQHSIHRPDRADDELELGALRA</sequence>
<gene>
    <name evidence="5" type="ORF">AAME72_10185</name>
</gene>
<dbReference type="GO" id="GO:0016491">
    <property type="term" value="F:oxidoreductase activity"/>
    <property type="evidence" value="ECO:0007669"/>
    <property type="project" value="UniProtKB-KW"/>
</dbReference>
<name>A0AAU7G8Y5_9MICO</name>
<evidence type="ECO:0000256" key="1">
    <source>
        <dbReference type="ARBA" id="ARBA00007637"/>
    </source>
</evidence>
<feature type="domain" description="NAD-dependent epimerase/dehydratase" evidence="4">
    <location>
        <begin position="12"/>
        <end position="177"/>
    </location>
</feature>
<evidence type="ECO:0000313" key="5">
    <source>
        <dbReference type="EMBL" id="XBM46463.1"/>
    </source>
</evidence>
<keyword evidence="2" id="KW-0560">Oxidoreductase</keyword>
<organism evidence="5">
    <name type="scientific">Leifsonia sp. NPDC080035</name>
    <dbReference type="NCBI Taxonomy" id="3143936"/>
    <lineage>
        <taxon>Bacteria</taxon>
        <taxon>Bacillati</taxon>
        <taxon>Actinomycetota</taxon>
        <taxon>Actinomycetes</taxon>
        <taxon>Micrococcales</taxon>
        <taxon>Microbacteriaceae</taxon>
        <taxon>Leifsonia</taxon>
    </lineage>
</organism>
<proteinExistence type="inferred from homology"/>
<dbReference type="Gene3D" id="3.40.50.720">
    <property type="entry name" value="NAD(P)-binding Rossmann-like Domain"/>
    <property type="match status" value="1"/>
</dbReference>
<dbReference type="AlphaFoldDB" id="A0AAU7G8Y5"/>
<evidence type="ECO:0000259" key="4">
    <source>
        <dbReference type="Pfam" id="PF01370"/>
    </source>
</evidence>
<dbReference type="InterPro" id="IPR001509">
    <property type="entry name" value="Epimerase_deHydtase"/>
</dbReference>
<dbReference type="PANTHER" id="PTHR43103:SF5">
    <property type="entry name" value="4-EPIMERASE, PUTATIVE (AFU_ORTHOLOGUE AFUA_7G00360)-RELATED"/>
    <property type="match status" value="1"/>
</dbReference>
<reference evidence="5" key="1">
    <citation type="submission" date="2024-05" db="EMBL/GenBank/DDBJ databases">
        <title>The Natural Products Discovery Center: Release of the First 8490 Sequenced Strains for Exploring Actinobacteria Biosynthetic Diversity.</title>
        <authorList>
            <person name="Kalkreuter E."/>
            <person name="Kautsar S.A."/>
            <person name="Yang D."/>
            <person name="Bader C.D."/>
            <person name="Teijaro C.N."/>
            <person name="Fluegel L."/>
            <person name="Davis C.M."/>
            <person name="Simpson J.R."/>
            <person name="Lauterbach L."/>
            <person name="Steele A.D."/>
            <person name="Gui C."/>
            <person name="Meng S."/>
            <person name="Li G."/>
            <person name="Viehrig K."/>
            <person name="Ye F."/>
            <person name="Su P."/>
            <person name="Kiefer A.F."/>
            <person name="Nichols A."/>
            <person name="Cepeda A.J."/>
            <person name="Yan W."/>
            <person name="Fan B."/>
            <person name="Jiang Y."/>
            <person name="Adhikari A."/>
            <person name="Zheng C.-J."/>
            <person name="Schuster L."/>
            <person name="Cowan T.M."/>
            <person name="Smanski M.J."/>
            <person name="Chevrette M.G."/>
            <person name="de Carvalho L.P.S."/>
            <person name="Shen B."/>
        </authorList>
    </citation>
    <scope>NUCLEOTIDE SEQUENCE</scope>
    <source>
        <strain evidence="5">NPDC080035</strain>
    </source>
</reference>
<protein>
    <submittedName>
        <fullName evidence="5">NAD(P)-dependent oxidoreductase</fullName>
    </submittedName>
</protein>
<dbReference type="Pfam" id="PF01370">
    <property type="entry name" value="Epimerase"/>
    <property type="match status" value="1"/>
</dbReference>
<dbReference type="SUPFAM" id="SSF51735">
    <property type="entry name" value="NAD(P)-binding Rossmann-fold domains"/>
    <property type="match status" value="1"/>
</dbReference>
<dbReference type="PANTHER" id="PTHR43103">
    <property type="entry name" value="NUCLEOSIDE-DIPHOSPHATE-SUGAR EPIMERASE"/>
    <property type="match status" value="1"/>
</dbReference>
<dbReference type="RefSeq" id="WP_348786448.1">
    <property type="nucleotide sequence ID" value="NZ_CP157390.1"/>
</dbReference>
<evidence type="ECO:0000256" key="3">
    <source>
        <dbReference type="ARBA" id="ARBA00023027"/>
    </source>
</evidence>
<keyword evidence="3" id="KW-0520">NAD</keyword>